<sequence length="180" mass="19385">METKSITGEEMSKNIFETVVGFIVLAVAIGFIIIAYKSGSINYKDIKGYKVTAQFTRIDGINIGSDVKLSGVKVGNVISLRLDPKSYNAVIELVINDDYKLPVDSSAEIIGNGLLGDKYISLAPGADEELLKEGSRIEFTQPAISFESLIARFIFGSTDGNKKQKDTNNSSDASHAANPS</sequence>
<protein>
    <submittedName>
        <fullName evidence="4">ABC transporter substrate binding protein</fullName>
    </submittedName>
</protein>
<dbReference type="STRING" id="86105.NF27_IN00340"/>
<feature type="region of interest" description="Disordered" evidence="1">
    <location>
        <begin position="160"/>
        <end position="180"/>
    </location>
</feature>
<proteinExistence type="predicted"/>
<dbReference type="NCBIfam" id="TIGR04430">
    <property type="entry name" value="OM_asym_MlaD"/>
    <property type="match status" value="1"/>
</dbReference>
<dbReference type="AlphaFoldDB" id="A0A0C1QJC1"/>
<evidence type="ECO:0000256" key="2">
    <source>
        <dbReference type="SAM" id="Phobius"/>
    </source>
</evidence>
<dbReference type="InterPro" id="IPR052336">
    <property type="entry name" value="MlaD_Phospholipid_Transporter"/>
</dbReference>
<dbReference type="PANTHER" id="PTHR33371">
    <property type="entry name" value="INTERMEMBRANE PHOSPHOLIPID TRANSPORT SYSTEM BINDING PROTEIN MLAD-RELATED"/>
    <property type="match status" value="1"/>
</dbReference>
<keyword evidence="2" id="KW-0472">Membrane</keyword>
<feature type="domain" description="Mce/MlaD" evidence="3">
    <location>
        <begin position="47"/>
        <end position="125"/>
    </location>
</feature>
<dbReference type="Proteomes" id="UP000031258">
    <property type="component" value="Unassembled WGS sequence"/>
</dbReference>
<evidence type="ECO:0000313" key="5">
    <source>
        <dbReference type="Proteomes" id="UP000031258"/>
    </source>
</evidence>
<organism evidence="4 5">
    <name type="scientific">Candidatus Jidaibacter acanthamoebae</name>
    <dbReference type="NCBI Taxonomy" id="86105"/>
    <lineage>
        <taxon>Bacteria</taxon>
        <taxon>Pseudomonadati</taxon>
        <taxon>Pseudomonadota</taxon>
        <taxon>Alphaproteobacteria</taxon>
        <taxon>Rickettsiales</taxon>
        <taxon>Candidatus Midichloriaceae</taxon>
        <taxon>Candidatus Jidaibacter</taxon>
    </lineage>
</organism>
<accession>A0A0C1QJC1</accession>
<keyword evidence="2" id="KW-0812">Transmembrane</keyword>
<name>A0A0C1QJC1_9RICK</name>
<evidence type="ECO:0000313" key="4">
    <source>
        <dbReference type="EMBL" id="KIE04293.1"/>
    </source>
</evidence>
<feature type="transmembrane region" description="Helical" evidence="2">
    <location>
        <begin position="15"/>
        <end position="36"/>
    </location>
</feature>
<keyword evidence="5" id="KW-1185">Reference proteome</keyword>
<evidence type="ECO:0000259" key="3">
    <source>
        <dbReference type="Pfam" id="PF02470"/>
    </source>
</evidence>
<dbReference type="Pfam" id="PF02470">
    <property type="entry name" value="MlaD"/>
    <property type="match status" value="1"/>
</dbReference>
<dbReference type="EMBL" id="JSWE01000206">
    <property type="protein sequence ID" value="KIE04293.1"/>
    <property type="molecule type" value="Genomic_DNA"/>
</dbReference>
<feature type="compositionally biased region" description="Polar residues" evidence="1">
    <location>
        <begin position="167"/>
        <end position="180"/>
    </location>
</feature>
<reference evidence="4 5" key="1">
    <citation type="submission" date="2014-11" db="EMBL/GenBank/DDBJ databases">
        <title>A Rickettsiales Symbiont of Amoebae With Ancient Features.</title>
        <authorList>
            <person name="Schulz F."/>
            <person name="Martijn J."/>
            <person name="Wascher F."/>
            <person name="Kostanjsek R."/>
            <person name="Ettema T.J."/>
            <person name="Horn M."/>
        </authorList>
    </citation>
    <scope>NUCLEOTIDE SEQUENCE [LARGE SCALE GENOMIC DNA]</scope>
    <source>
        <strain evidence="4 5">UWC36</strain>
    </source>
</reference>
<dbReference type="GO" id="GO:0005543">
    <property type="term" value="F:phospholipid binding"/>
    <property type="evidence" value="ECO:0007669"/>
    <property type="project" value="TreeGrafter"/>
</dbReference>
<evidence type="ECO:0000256" key="1">
    <source>
        <dbReference type="SAM" id="MobiDB-lite"/>
    </source>
</evidence>
<dbReference type="PANTHER" id="PTHR33371:SF4">
    <property type="entry name" value="INTERMEMBRANE PHOSPHOLIPID TRANSPORT SYSTEM BINDING PROTEIN MLAD"/>
    <property type="match status" value="1"/>
</dbReference>
<dbReference type="InterPro" id="IPR030970">
    <property type="entry name" value="ABC_MlaD"/>
</dbReference>
<dbReference type="InterPro" id="IPR003399">
    <property type="entry name" value="Mce/MlaD"/>
</dbReference>
<comment type="caution">
    <text evidence="4">The sequence shown here is derived from an EMBL/GenBank/DDBJ whole genome shotgun (WGS) entry which is preliminary data.</text>
</comment>
<gene>
    <name evidence="4" type="ORF">NF27_IN00340</name>
</gene>
<dbReference type="GO" id="GO:0005548">
    <property type="term" value="F:phospholipid transporter activity"/>
    <property type="evidence" value="ECO:0007669"/>
    <property type="project" value="TreeGrafter"/>
</dbReference>
<keyword evidence="2" id="KW-1133">Transmembrane helix</keyword>